<dbReference type="Pfam" id="PF07654">
    <property type="entry name" value="C1-set"/>
    <property type="match status" value="1"/>
</dbReference>
<protein>
    <recommendedName>
        <fullName evidence="5">Ig-like domain-containing protein</fullName>
    </recommendedName>
</protein>
<gene>
    <name evidence="6" type="ORF">SKAU_G00409540</name>
</gene>
<dbReference type="EMBL" id="JAINUF010000021">
    <property type="protein sequence ID" value="KAJ8335315.1"/>
    <property type="molecule type" value="Genomic_DNA"/>
</dbReference>
<reference evidence="6" key="1">
    <citation type="journal article" date="2023" name="Science">
        <title>Genome structures resolve the early diversification of teleost fishes.</title>
        <authorList>
            <person name="Parey E."/>
            <person name="Louis A."/>
            <person name="Montfort J."/>
            <person name="Bouchez O."/>
            <person name="Roques C."/>
            <person name="Iampietro C."/>
            <person name="Lluch J."/>
            <person name="Castinel A."/>
            <person name="Donnadieu C."/>
            <person name="Desvignes T."/>
            <person name="Floi Bucao C."/>
            <person name="Jouanno E."/>
            <person name="Wen M."/>
            <person name="Mejri S."/>
            <person name="Dirks R."/>
            <person name="Jansen H."/>
            <person name="Henkel C."/>
            <person name="Chen W.J."/>
            <person name="Zahm M."/>
            <person name="Cabau C."/>
            <person name="Klopp C."/>
            <person name="Thompson A.W."/>
            <person name="Robinson-Rechavi M."/>
            <person name="Braasch I."/>
            <person name="Lecointre G."/>
            <person name="Bobe J."/>
            <person name="Postlethwait J.H."/>
            <person name="Berthelot C."/>
            <person name="Roest Crollius H."/>
            <person name="Guiguen Y."/>
        </authorList>
    </citation>
    <scope>NUCLEOTIDE SEQUENCE</scope>
    <source>
        <strain evidence="6">WJC10195</strain>
    </source>
</reference>
<evidence type="ECO:0000256" key="3">
    <source>
        <dbReference type="SAM" id="MobiDB-lite"/>
    </source>
</evidence>
<evidence type="ECO:0000313" key="6">
    <source>
        <dbReference type="EMBL" id="KAJ8335315.1"/>
    </source>
</evidence>
<sequence length="207" mass="22642">MTKLILSTRSRVLHPSRCVEWLKKYVSYGKSTLERKVAPEVSLLQKDSSSPVTCHVTGFFPSGVMVTWKKNGEDLYVDVELGEPVPNGDGTFQTRSHLSVKPEDWKSQEYTCTVQHKSLEQDIILSVTEENINKDLKTHNPPLGVIIGCVVGALLLALIAIGGVYVWKKRSSGYGKANASDTDSENSSQPPPPNGAFENSSQPAAKV</sequence>
<feature type="domain" description="Ig-like" evidence="5">
    <location>
        <begin position="39"/>
        <end position="128"/>
    </location>
</feature>
<evidence type="ECO:0000256" key="4">
    <source>
        <dbReference type="SAM" id="Phobius"/>
    </source>
</evidence>
<dbReference type="PROSITE" id="PS00290">
    <property type="entry name" value="IG_MHC"/>
    <property type="match status" value="1"/>
</dbReference>
<keyword evidence="7" id="KW-1185">Reference proteome</keyword>
<dbReference type="GO" id="GO:0006955">
    <property type="term" value="P:immune response"/>
    <property type="evidence" value="ECO:0007669"/>
    <property type="project" value="TreeGrafter"/>
</dbReference>
<dbReference type="InterPro" id="IPR013783">
    <property type="entry name" value="Ig-like_fold"/>
</dbReference>
<keyword evidence="2" id="KW-0393">Immunoglobulin domain</keyword>
<feature type="compositionally biased region" description="Polar residues" evidence="3">
    <location>
        <begin position="197"/>
        <end position="207"/>
    </location>
</feature>
<dbReference type="Gene3D" id="2.60.40.10">
    <property type="entry name" value="Immunoglobulins"/>
    <property type="match status" value="1"/>
</dbReference>
<evidence type="ECO:0000313" key="7">
    <source>
        <dbReference type="Proteomes" id="UP001152622"/>
    </source>
</evidence>
<feature type="region of interest" description="Disordered" evidence="3">
    <location>
        <begin position="173"/>
        <end position="207"/>
    </location>
</feature>
<accession>A0A9Q1EAR2</accession>
<dbReference type="InterPro" id="IPR036179">
    <property type="entry name" value="Ig-like_dom_sf"/>
</dbReference>
<dbReference type="SMART" id="SM00407">
    <property type="entry name" value="IGc1"/>
    <property type="match status" value="1"/>
</dbReference>
<dbReference type="PROSITE" id="PS50835">
    <property type="entry name" value="IG_LIKE"/>
    <property type="match status" value="1"/>
</dbReference>
<dbReference type="OrthoDB" id="8936120at2759"/>
<evidence type="ECO:0000259" key="5">
    <source>
        <dbReference type="PROSITE" id="PS50835"/>
    </source>
</evidence>
<dbReference type="Proteomes" id="UP001152622">
    <property type="component" value="Chromosome 21"/>
</dbReference>
<dbReference type="GO" id="GO:0009897">
    <property type="term" value="C:external side of plasma membrane"/>
    <property type="evidence" value="ECO:0007669"/>
    <property type="project" value="TreeGrafter"/>
</dbReference>
<dbReference type="InterPro" id="IPR003597">
    <property type="entry name" value="Ig_C1-set"/>
</dbReference>
<evidence type="ECO:0000256" key="1">
    <source>
        <dbReference type="ARBA" id="ARBA00023180"/>
    </source>
</evidence>
<dbReference type="GO" id="GO:0005615">
    <property type="term" value="C:extracellular space"/>
    <property type="evidence" value="ECO:0007669"/>
    <property type="project" value="TreeGrafter"/>
</dbReference>
<dbReference type="CDD" id="cd07698">
    <property type="entry name" value="IgC1_MHC_I_alpha3"/>
    <property type="match status" value="1"/>
</dbReference>
<name>A0A9Q1EAR2_SYNKA</name>
<feature type="compositionally biased region" description="Polar residues" evidence="3">
    <location>
        <begin position="179"/>
        <end position="188"/>
    </location>
</feature>
<dbReference type="InterPro" id="IPR011162">
    <property type="entry name" value="MHC_I/II-like_Ag-recog"/>
</dbReference>
<dbReference type="SUPFAM" id="SSF48726">
    <property type="entry name" value="Immunoglobulin"/>
    <property type="match status" value="1"/>
</dbReference>
<keyword evidence="4" id="KW-0812">Transmembrane</keyword>
<keyword evidence="1" id="KW-0325">Glycoprotein</keyword>
<keyword evidence="4" id="KW-0472">Membrane</keyword>
<evidence type="ECO:0000256" key="2">
    <source>
        <dbReference type="ARBA" id="ARBA00023319"/>
    </source>
</evidence>
<proteinExistence type="predicted"/>
<dbReference type="InterPro" id="IPR007110">
    <property type="entry name" value="Ig-like_dom"/>
</dbReference>
<dbReference type="SUPFAM" id="SSF54452">
    <property type="entry name" value="MHC antigen-recognition domain"/>
    <property type="match status" value="1"/>
</dbReference>
<dbReference type="InterPro" id="IPR003006">
    <property type="entry name" value="Ig/MHC_CS"/>
</dbReference>
<comment type="caution">
    <text evidence="6">The sequence shown here is derived from an EMBL/GenBank/DDBJ whole genome shotgun (WGS) entry which is preliminary data.</text>
</comment>
<dbReference type="InterPro" id="IPR050208">
    <property type="entry name" value="MHC_class-I_related"/>
</dbReference>
<organism evidence="6 7">
    <name type="scientific">Synaphobranchus kaupii</name>
    <name type="common">Kaup's arrowtooth eel</name>
    <dbReference type="NCBI Taxonomy" id="118154"/>
    <lineage>
        <taxon>Eukaryota</taxon>
        <taxon>Metazoa</taxon>
        <taxon>Chordata</taxon>
        <taxon>Craniata</taxon>
        <taxon>Vertebrata</taxon>
        <taxon>Euteleostomi</taxon>
        <taxon>Actinopterygii</taxon>
        <taxon>Neopterygii</taxon>
        <taxon>Teleostei</taxon>
        <taxon>Anguilliformes</taxon>
        <taxon>Synaphobranchidae</taxon>
        <taxon>Synaphobranchus</taxon>
    </lineage>
</organism>
<dbReference type="AlphaFoldDB" id="A0A9Q1EAR2"/>
<feature type="transmembrane region" description="Helical" evidence="4">
    <location>
        <begin position="143"/>
        <end position="167"/>
    </location>
</feature>
<dbReference type="PANTHER" id="PTHR16675">
    <property type="entry name" value="MHC CLASS I-RELATED"/>
    <property type="match status" value="1"/>
</dbReference>
<dbReference type="PANTHER" id="PTHR16675:SF237">
    <property type="entry name" value="MHC CLASS I ANTIGEN TRANSCRIPT VARIANT 1-RELATED"/>
    <property type="match status" value="1"/>
</dbReference>
<keyword evidence="4" id="KW-1133">Transmembrane helix</keyword>